<protein>
    <submittedName>
        <fullName evidence="1">Pyridine nucleotide-disulfide oxidoreductase family protein</fullName>
        <ecNumber evidence="1">1.8.1.14</ecNumber>
    </submittedName>
</protein>
<dbReference type="Gene3D" id="3.50.50.60">
    <property type="entry name" value="FAD/NAD(P)-binding domain"/>
    <property type="match status" value="2"/>
</dbReference>
<proteinExistence type="predicted"/>
<dbReference type="GO" id="GO:0050451">
    <property type="term" value="F:CoA-disulfide reductase (NADPH) activity"/>
    <property type="evidence" value="ECO:0007669"/>
    <property type="project" value="UniProtKB-EC"/>
</dbReference>
<evidence type="ECO:0000313" key="2">
    <source>
        <dbReference type="Proteomes" id="UP000215144"/>
    </source>
</evidence>
<dbReference type="InterPro" id="IPR036188">
    <property type="entry name" value="FAD/NAD-bd_sf"/>
</dbReference>
<keyword evidence="1" id="KW-0560">Oxidoreductase</keyword>
<dbReference type="EMBL" id="LT906454">
    <property type="protein sequence ID" value="SNV35762.1"/>
    <property type="molecule type" value="Genomic_DNA"/>
</dbReference>
<dbReference type="KEGG" id="saco:SAME_00516"/>
<dbReference type="EC" id="1.8.1.14" evidence="1"/>
<organism evidence="1 2">
    <name type="scientific">Streptococcus acidominimus</name>
    <dbReference type="NCBI Taxonomy" id="1326"/>
    <lineage>
        <taxon>Bacteria</taxon>
        <taxon>Bacillati</taxon>
        <taxon>Bacillota</taxon>
        <taxon>Bacilli</taxon>
        <taxon>Lactobacillales</taxon>
        <taxon>Streptococcaceae</taxon>
        <taxon>Streptococcus</taxon>
    </lineage>
</organism>
<dbReference type="AlphaFoldDB" id="A0A239WMW7"/>
<sequence>MNQQYELDVKNFSEVLEINPQSKSVIVLNHQTGERYVEYYDKLIISTGAKAIVSSIDGLAEAENVFSPQFVELN</sequence>
<gene>
    <name evidence="1" type="primary">cdr_2</name>
    <name evidence="1" type="ORF">SAMEA4504048_00516</name>
</gene>
<dbReference type="Proteomes" id="UP000215144">
    <property type="component" value="Chromosome 1"/>
</dbReference>
<accession>A0A239WMW7</accession>
<name>A0A239WMW7_STRAI</name>
<dbReference type="SUPFAM" id="SSF51905">
    <property type="entry name" value="FAD/NAD(P)-binding domain"/>
    <property type="match status" value="1"/>
</dbReference>
<evidence type="ECO:0000313" key="1">
    <source>
        <dbReference type="EMBL" id="SNV35762.1"/>
    </source>
</evidence>
<reference evidence="1 2" key="1">
    <citation type="submission" date="2017-06" db="EMBL/GenBank/DDBJ databases">
        <authorList>
            <consortium name="Pathogen Informatics"/>
        </authorList>
    </citation>
    <scope>NUCLEOTIDE SEQUENCE [LARGE SCALE GENOMIC DNA]</scope>
    <source>
        <strain evidence="1 2">NCTC11291</strain>
    </source>
</reference>